<dbReference type="InterPro" id="IPR004105">
    <property type="entry name" value="CheA-like_dim"/>
</dbReference>
<evidence type="ECO:0000259" key="12">
    <source>
        <dbReference type="PROSITE" id="PS50109"/>
    </source>
</evidence>
<evidence type="ECO:0000256" key="11">
    <source>
        <dbReference type="PROSITE-ProRule" id="PRU00110"/>
    </source>
</evidence>
<keyword evidence="10" id="KW-0902">Two-component regulatory system</keyword>
<feature type="domain" description="HPt" evidence="14">
    <location>
        <begin position="3"/>
        <end position="106"/>
    </location>
</feature>
<name>A0A2W5TF25_9BACT</name>
<dbReference type="InterPro" id="IPR036890">
    <property type="entry name" value="HATPase_C_sf"/>
</dbReference>
<feature type="modified residue" description="Phosphohistidine" evidence="11">
    <location>
        <position position="49"/>
    </location>
</feature>
<dbReference type="Pfam" id="PF02895">
    <property type="entry name" value="H-kinase_dim"/>
    <property type="match status" value="1"/>
</dbReference>
<dbReference type="PANTHER" id="PTHR43395:SF1">
    <property type="entry name" value="CHEMOTAXIS PROTEIN CHEA"/>
    <property type="match status" value="1"/>
</dbReference>
<evidence type="ECO:0000256" key="5">
    <source>
        <dbReference type="ARBA" id="ARBA00022553"/>
    </source>
</evidence>
<dbReference type="CDD" id="cd00088">
    <property type="entry name" value="HPT"/>
    <property type="match status" value="1"/>
</dbReference>
<dbReference type="InterPro" id="IPR036097">
    <property type="entry name" value="HisK_dim/P_sf"/>
</dbReference>
<feature type="domain" description="Histidine kinase" evidence="12">
    <location>
        <begin position="284"/>
        <end position="520"/>
    </location>
</feature>
<dbReference type="GO" id="GO:0006935">
    <property type="term" value="P:chemotaxis"/>
    <property type="evidence" value="ECO:0007669"/>
    <property type="project" value="UniProtKB-KW"/>
</dbReference>
<evidence type="ECO:0000256" key="6">
    <source>
        <dbReference type="ARBA" id="ARBA00022679"/>
    </source>
</evidence>
<evidence type="ECO:0000313" key="16">
    <source>
        <dbReference type="Proteomes" id="UP000249061"/>
    </source>
</evidence>
<dbReference type="Gene3D" id="2.30.30.40">
    <property type="entry name" value="SH3 Domains"/>
    <property type="match status" value="1"/>
</dbReference>
<dbReference type="Gene3D" id="1.20.120.160">
    <property type="entry name" value="HPT domain"/>
    <property type="match status" value="1"/>
</dbReference>
<dbReference type="Gene3D" id="3.30.565.10">
    <property type="entry name" value="Histidine kinase-like ATPase, C-terminal domain"/>
    <property type="match status" value="1"/>
</dbReference>
<comment type="caution">
    <text evidence="15">The sequence shown here is derived from an EMBL/GenBank/DDBJ whole genome shotgun (WGS) entry which is preliminary data.</text>
</comment>
<dbReference type="SMART" id="SM00260">
    <property type="entry name" value="CheW"/>
    <property type="match status" value="1"/>
</dbReference>
<evidence type="ECO:0000256" key="10">
    <source>
        <dbReference type="ARBA" id="ARBA00023012"/>
    </source>
</evidence>
<keyword evidence="9" id="KW-0067">ATP-binding</keyword>
<dbReference type="GO" id="GO:0005524">
    <property type="term" value="F:ATP binding"/>
    <property type="evidence" value="ECO:0007669"/>
    <property type="project" value="UniProtKB-KW"/>
</dbReference>
<keyword evidence="6" id="KW-0808">Transferase</keyword>
<keyword evidence="4" id="KW-0145">Chemotaxis</keyword>
<dbReference type="SUPFAM" id="SSF55874">
    <property type="entry name" value="ATPase domain of HSP90 chaperone/DNA topoisomerase II/histidine kinase"/>
    <property type="match status" value="1"/>
</dbReference>
<dbReference type="Gene3D" id="3.30.70.1110">
    <property type="entry name" value="Histidine kinase CheA-like, P2 response regulator-binding domain"/>
    <property type="match status" value="1"/>
</dbReference>
<evidence type="ECO:0000313" key="15">
    <source>
        <dbReference type="EMBL" id="PZR11056.1"/>
    </source>
</evidence>
<dbReference type="InterPro" id="IPR036061">
    <property type="entry name" value="CheW-like_dom_sf"/>
</dbReference>
<dbReference type="InterPro" id="IPR051315">
    <property type="entry name" value="Bact_Chemotaxis_CheA"/>
</dbReference>
<dbReference type="InterPro" id="IPR008207">
    <property type="entry name" value="Sig_transdc_His_kin_Hpt_dom"/>
</dbReference>
<comment type="catalytic activity">
    <reaction evidence="1">
        <text>ATP + protein L-histidine = ADP + protein N-phospho-L-histidine.</text>
        <dbReference type="EC" id="2.7.13.3"/>
    </reaction>
</comment>
<protein>
    <recommendedName>
        <fullName evidence="3">Chemotaxis protein CheA</fullName>
        <ecNumber evidence="2">2.7.13.3</ecNumber>
    </recommendedName>
</protein>
<organism evidence="15 16">
    <name type="scientific">Archangium gephyra</name>
    <dbReference type="NCBI Taxonomy" id="48"/>
    <lineage>
        <taxon>Bacteria</taxon>
        <taxon>Pseudomonadati</taxon>
        <taxon>Myxococcota</taxon>
        <taxon>Myxococcia</taxon>
        <taxon>Myxococcales</taxon>
        <taxon>Cystobacterineae</taxon>
        <taxon>Archangiaceae</taxon>
        <taxon>Archangium</taxon>
    </lineage>
</organism>
<dbReference type="InterPro" id="IPR004358">
    <property type="entry name" value="Sig_transdc_His_kin-like_C"/>
</dbReference>
<evidence type="ECO:0000256" key="1">
    <source>
        <dbReference type="ARBA" id="ARBA00000085"/>
    </source>
</evidence>
<dbReference type="PRINTS" id="PR00344">
    <property type="entry name" value="BCTRLSENSOR"/>
</dbReference>
<dbReference type="InterPro" id="IPR036641">
    <property type="entry name" value="HPT_dom_sf"/>
</dbReference>
<evidence type="ECO:0000256" key="2">
    <source>
        <dbReference type="ARBA" id="ARBA00012438"/>
    </source>
</evidence>
<dbReference type="GO" id="GO:0000155">
    <property type="term" value="F:phosphorelay sensor kinase activity"/>
    <property type="evidence" value="ECO:0007669"/>
    <property type="project" value="InterPro"/>
</dbReference>
<evidence type="ECO:0000256" key="3">
    <source>
        <dbReference type="ARBA" id="ARBA00021495"/>
    </source>
</evidence>
<dbReference type="Pfam" id="PF02518">
    <property type="entry name" value="HATPase_c"/>
    <property type="match status" value="1"/>
</dbReference>
<evidence type="ECO:0000259" key="13">
    <source>
        <dbReference type="PROSITE" id="PS50851"/>
    </source>
</evidence>
<dbReference type="SUPFAM" id="SSF47384">
    <property type="entry name" value="Homodimeric domain of signal transducing histidine kinase"/>
    <property type="match status" value="1"/>
</dbReference>
<sequence>MAASWDTSRYLSLFVGEATEHLDALGKELVRLEGGVTAEAIDSLFRHAHSVKGMAGSMGYEATALLGHRLEDLLDRVRAAPYRFDRTTADLVLHGVDALTAHVKAASAGQPFPDSSAIARQLELAALSLQPGTTPVPFREALPGPPLVESAPAPENALPPRYDVKLRVTSSAQPGVRGFLAYKRLSSLGNIFRCTPALDEVKAGKLPGGVFAIELETTEPEASIGKTVSQVADVELVGISKVVAPPPVPVAEEAAAEPEAPRVVGQESPRTVRVRTELLDGFLDLAGELLLATAGVREVGRVLADEPRAQLTESVDRLHTLVRGLHDLVMEARMTPVSSITDRLPRAARDIARRRGREIELIVSGSDVELDRAIVEELNDPVLHLLRNAIDHGVEPPEERRMRGKQPRGTVKLTVRRVTDRVLLELEDDGRGMDTERLKAVAIERGVITAEAARVMTEREALMLCTAPGLSTAPAVTDISGRGVGMDAVKRAVEAVGGTLEIQSRRGAGTTFRLSLPLTISMVNLLLVGIGNETYGLPITKVAGVVEVSRASLTHSRDESVLPFGTGVVPARELSAVLEVPGRPCDVNEPSPFVVVESDEGRVALAVDSLLGQEEVVLKALTRPLDQVPGLAGVTVLGNGRPVFILDVAKLEAPRRAVAGGEA</sequence>
<evidence type="ECO:0000256" key="9">
    <source>
        <dbReference type="ARBA" id="ARBA00022840"/>
    </source>
</evidence>
<evidence type="ECO:0000256" key="8">
    <source>
        <dbReference type="ARBA" id="ARBA00022777"/>
    </source>
</evidence>
<dbReference type="InterPro" id="IPR002545">
    <property type="entry name" value="CheW-lke_dom"/>
</dbReference>
<dbReference type="InterPro" id="IPR037052">
    <property type="entry name" value="CheA-like_P2_sf"/>
</dbReference>
<dbReference type="PANTHER" id="PTHR43395">
    <property type="entry name" value="SENSOR HISTIDINE KINASE CHEA"/>
    <property type="match status" value="1"/>
</dbReference>
<evidence type="ECO:0000259" key="14">
    <source>
        <dbReference type="PROSITE" id="PS50894"/>
    </source>
</evidence>
<dbReference type="Pfam" id="PF01627">
    <property type="entry name" value="Hpt"/>
    <property type="match status" value="1"/>
</dbReference>
<dbReference type="PROSITE" id="PS50894">
    <property type="entry name" value="HPT"/>
    <property type="match status" value="1"/>
</dbReference>
<dbReference type="EMBL" id="QFQP01000015">
    <property type="protein sequence ID" value="PZR11056.1"/>
    <property type="molecule type" value="Genomic_DNA"/>
</dbReference>
<dbReference type="SUPFAM" id="SSF47226">
    <property type="entry name" value="Histidine-containing phosphotransfer domain, HPT domain"/>
    <property type="match status" value="1"/>
</dbReference>
<dbReference type="PROSITE" id="PS50109">
    <property type="entry name" value="HIS_KIN"/>
    <property type="match status" value="1"/>
</dbReference>
<dbReference type="InterPro" id="IPR003594">
    <property type="entry name" value="HATPase_dom"/>
</dbReference>
<accession>A0A2W5TF25</accession>
<dbReference type="PROSITE" id="PS50851">
    <property type="entry name" value="CHEW"/>
    <property type="match status" value="1"/>
</dbReference>
<dbReference type="Pfam" id="PF01584">
    <property type="entry name" value="CheW"/>
    <property type="match status" value="1"/>
</dbReference>
<evidence type="ECO:0000256" key="7">
    <source>
        <dbReference type="ARBA" id="ARBA00022741"/>
    </source>
</evidence>
<keyword evidence="7" id="KW-0547">Nucleotide-binding</keyword>
<dbReference type="GO" id="GO:0005737">
    <property type="term" value="C:cytoplasm"/>
    <property type="evidence" value="ECO:0007669"/>
    <property type="project" value="InterPro"/>
</dbReference>
<dbReference type="InterPro" id="IPR037006">
    <property type="entry name" value="CheA-like_homodim_sf"/>
</dbReference>
<keyword evidence="8" id="KW-0418">Kinase</keyword>
<dbReference type="SMART" id="SM00073">
    <property type="entry name" value="HPT"/>
    <property type="match status" value="1"/>
</dbReference>
<evidence type="ECO:0000256" key="4">
    <source>
        <dbReference type="ARBA" id="ARBA00022500"/>
    </source>
</evidence>
<reference evidence="15 16" key="1">
    <citation type="submission" date="2017-08" db="EMBL/GenBank/DDBJ databases">
        <title>Infants hospitalized years apart are colonized by the same room-sourced microbial strains.</title>
        <authorList>
            <person name="Brooks B."/>
            <person name="Olm M.R."/>
            <person name="Firek B.A."/>
            <person name="Baker R."/>
            <person name="Thomas B.C."/>
            <person name="Morowitz M.J."/>
            <person name="Banfield J.F."/>
        </authorList>
    </citation>
    <scope>NUCLEOTIDE SEQUENCE [LARGE SCALE GENOMIC DNA]</scope>
    <source>
        <strain evidence="15">S2_003_000_R2_14</strain>
    </source>
</reference>
<dbReference type="InterPro" id="IPR010808">
    <property type="entry name" value="CheA_P2-bd"/>
</dbReference>
<feature type="domain" description="CheW-like" evidence="13">
    <location>
        <begin position="522"/>
        <end position="657"/>
    </location>
</feature>
<dbReference type="SUPFAM" id="SSF50341">
    <property type="entry name" value="CheW-like"/>
    <property type="match status" value="1"/>
</dbReference>
<dbReference type="SMART" id="SM00387">
    <property type="entry name" value="HATPase_c"/>
    <property type="match status" value="1"/>
</dbReference>
<dbReference type="Pfam" id="PF07194">
    <property type="entry name" value="P2"/>
    <property type="match status" value="1"/>
</dbReference>
<dbReference type="Gene3D" id="1.10.287.560">
    <property type="entry name" value="Histidine kinase CheA-like, homodimeric domain"/>
    <property type="match status" value="1"/>
</dbReference>
<dbReference type="FunFam" id="3.30.565.10:FF:000016">
    <property type="entry name" value="Chemotaxis protein CheA, putative"/>
    <property type="match status" value="1"/>
</dbReference>
<dbReference type="EC" id="2.7.13.3" evidence="2"/>
<dbReference type="InterPro" id="IPR005467">
    <property type="entry name" value="His_kinase_dom"/>
</dbReference>
<dbReference type="Proteomes" id="UP000249061">
    <property type="component" value="Unassembled WGS sequence"/>
</dbReference>
<dbReference type="AlphaFoldDB" id="A0A2W5TF25"/>
<gene>
    <name evidence="15" type="ORF">DI536_18115</name>
</gene>
<dbReference type="InterPro" id="IPR035891">
    <property type="entry name" value="CheY-binding_CheA"/>
</dbReference>
<proteinExistence type="predicted"/>
<dbReference type="SMART" id="SM01231">
    <property type="entry name" value="H-kinase_dim"/>
    <property type="match status" value="1"/>
</dbReference>
<keyword evidence="5 11" id="KW-0597">Phosphoprotein</keyword>
<dbReference type="SUPFAM" id="SSF55052">
    <property type="entry name" value="CheY-binding domain of CheA"/>
    <property type="match status" value="1"/>
</dbReference>